<dbReference type="SUPFAM" id="SSF51735">
    <property type="entry name" value="NAD(P)-binding Rossmann-fold domains"/>
    <property type="match status" value="1"/>
</dbReference>
<dbReference type="Pfam" id="PF00106">
    <property type="entry name" value="adh_short"/>
    <property type="match status" value="1"/>
</dbReference>
<dbReference type="InterPro" id="IPR036291">
    <property type="entry name" value="NAD(P)-bd_dom_sf"/>
</dbReference>
<dbReference type="AlphaFoldDB" id="D3Q9A7"/>
<dbReference type="Proteomes" id="UP000000844">
    <property type="component" value="Chromosome"/>
</dbReference>
<keyword evidence="4" id="KW-1185">Reference proteome</keyword>
<comment type="similarity">
    <text evidence="1">Belongs to the short-chain dehydrogenases/reductases (SDR) family.</text>
</comment>
<dbReference type="OrthoDB" id="210852at2"/>
<dbReference type="PRINTS" id="PR00081">
    <property type="entry name" value="GDHRDH"/>
</dbReference>
<dbReference type="eggNOG" id="COG1028">
    <property type="taxonomic scope" value="Bacteria"/>
</dbReference>
<dbReference type="EMBL" id="CP001778">
    <property type="protein sequence ID" value="ADD42589.1"/>
    <property type="molecule type" value="Genomic_DNA"/>
</dbReference>
<name>D3Q9A7_STANL</name>
<dbReference type="CDD" id="cd05233">
    <property type="entry name" value="SDR_c"/>
    <property type="match status" value="1"/>
</dbReference>
<organism evidence="3 4">
    <name type="scientific">Stackebrandtia nassauensis (strain DSM 44728 / CIP 108903 / NRRL B-16338 / NBRC 102104 / LLR-40K-21)</name>
    <dbReference type="NCBI Taxonomy" id="446470"/>
    <lineage>
        <taxon>Bacteria</taxon>
        <taxon>Bacillati</taxon>
        <taxon>Actinomycetota</taxon>
        <taxon>Actinomycetes</taxon>
        <taxon>Glycomycetales</taxon>
        <taxon>Glycomycetaceae</taxon>
        <taxon>Stackebrandtia</taxon>
    </lineage>
</organism>
<accession>D3Q9A7</accession>
<dbReference type="KEGG" id="sna:Snas_2914"/>
<gene>
    <name evidence="3" type="ordered locus">Snas_2914</name>
</gene>
<sequence>MTVRQGAVVVVTGGGNGIGAALARRFAADKATVVVNDLDPDAAAAVAADIDGVAIAADAVHPEHLITEVRQRFGEIDLYCANAGVPAGGSEQAPDEDWDRAWQVNVMAHVRASRVLIGPWLERGRGHLLTTVSAAGLLTMLGAAPYSATKHAALAFAEWMTITYGDKGIRTQAICPLGVRTNMINDIGRYGEVLLEPAAIAPEAVADAVADALDDGPFLILPHPEVAKMYARRATDPDRWQTALRQIQSTIEADPAAT</sequence>
<dbReference type="Gene3D" id="3.40.50.720">
    <property type="entry name" value="NAD(P)-binding Rossmann-like Domain"/>
    <property type="match status" value="1"/>
</dbReference>
<dbReference type="GO" id="GO:0016491">
    <property type="term" value="F:oxidoreductase activity"/>
    <property type="evidence" value="ECO:0007669"/>
    <property type="project" value="UniProtKB-KW"/>
</dbReference>
<evidence type="ECO:0000313" key="3">
    <source>
        <dbReference type="EMBL" id="ADD42589.1"/>
    </source>
</evidence>
<dbReference type="InterPro" id="IPR002347">
    <property type="entry name" value="SDR_fam"/>
</dbReference>
<evidence type="ECO:0000313" key="4">
    <source>
        <dbReference type="Proteomes" id="UP000000844"/>
    </source>
</evidence>
<dbReference type="PANTHER" id="PTHR43669:SF3">
    <property type="entry name" value="ALCOHOL DEHYDROGENASE, PUTATIVE (AFU_ORTHOLOGUE AFUA_3G03445)-RELATED"/>
    <property type="match status" value="1"/>
</dbReference>
<dbReference type="HOGENOM" id="CLU_010194_2_1_11"/>
<reference evidence="3 4" key="1">
    <citation type="journal article" date="2009" name="Stand. Genomic Sci.">
        <title>Complete genome sequence of Stackebrandtia nassauensis type strain (LLR-40K-21).</title>
        <authorList>
            <person name="Munk C."/>
            <person name="Lapidus A."/>
            <person name="Copeland A."/>
            <person name="Jando M."/>
            <person name="Mayilraj S."/>
            <person name="Glavina Del Rio T."/>
            <person name="Nolan M."/>
            <person name="Chen F."/>
            <person name="Lucas S."/>
            <person name="Tice H."/>
            <person name="Cheng J.F."/>
            <person name="Han C."/>
            <person name="Detter J.C."/>
            <person name="Bruce D."/>
            <person name="Goodwin L."/>
            <person name="Chain P."/>
            <person name="Pitluck S."/>
            <person name="Goker M."/>
            <person name="Ovchinikova G."/>
            <person name="Pati A."/>
            <person name="Ivanova N."/>
            <person name="Mavromatis K."/>
            <person name="Chen A."/>
            <person name="Palaniappan K."/>
            <person name="Land M."/>
            <person name="Hauser L."/>
            <person name="Chang Y.J."/>
            <person name="Jeffries C.D."/>
            <person name="Bristow J."/>
            <person name="Eisen J.A."/>
            <person name="Markowitz V."/>
            <person name="Hugenholtz P."/>
            <person name="Kyrpides N.C."/>
            <person name="Klenk H.P."/>
        </authorList>
    </citation>
    <scope>NUCLEOTIDE SEQUENCE [LARGE SCALE GENOMIC DNA]</scope>
    <source>
        <strain evidence="4">DSM 44728 / CIP 108903 / NRRL B-16338 / NBRC 102104 / LLR-40K-21</strain>
    </source>
</reference>
<dbReference type="RefSeq" id="WP_013018160.1">
    <property type="nucleotide sequence ID" value="NC_013947.1"/>
</dbReference>
<evidence type="ECO:0000256" key="1">
    <source>
        <dbReference type="ARBA" id="ARBA00006484"/>
    </source>
</evidence>
<evidence type="ECO:0000256" key="2">
    <source>
        <dbReference type="ARBA" id="ARBA00023002"/>
    </source>
</evidence>
<proteinExistence type="inferred from homology"/>
<dbReference type="STRING" id="446470.Snas_2914"/>
<keyword evidence="2" id="KW-0560">Oxidoreductase</keyword>
<protein>
    <submittedName>
        <fullName evidence="3">Short-chain dehydrogenase/reductase SDR</fullName>
    </submittedName>
</protein>
<dbReference type="PANTHER" id="PTHR43669">
    <property type="entry name" value="5-KETO-D-GLUCONATE 5-REDUCTASE"/>
    <property type="match status" value="1"/>
</dbReference>